<keyword evidence="1" id="KW-0732">Signal</keyword>
<dbReference type="OrthoDB" id="5816151at2759"/>
<feature type="signal peptide" evidence="1">
    <location>
        <begin position="1"/>
        <end position="20"/>
    </location>
</feature>
<organism evidence="2 3">
    <name type="scientific">Caenorhabditis elegans</name>
    <dbReference type="NCBI Taxonomy" id="6239"/>
    <lineage>
        <taxon>Eukaryota</taxon>
        <taxon>Metazoa</taxon>
        <taxon>Ecdysozoa</taxon>
        <taxon>Nematoda</taxon>
        <taxon>Chromadorea</taxon>
        <taxon>Rhabditida</taxon>
        <taxon>Rhabditina</taxon>
        <taxon>Rhabditomorpha</taxon>
        <taxon>Rhabditoidea</taxon>
        <taxon>Rhabditidae</taxon>
        <taxon>Peloderinae</taxon>
        <taxon>Caenorhabditis</taxon>
    </lineage>
</organism>
<evidence type="ECO:0000256" key="1">
    <source>
        <dbReference type="SAM" id="SignalP"/>
    </source>
</evidence>
<reference evidence="2 3" key="1">
    <citation type="journal article" date="1998" name="Science">
        <title>Genome sequence of the nematode C. elegans: a platform for investigating biology.</title>
        <authorList>
            <consortium name="The C. elegans sequencing consortium"/>
            <person name="Sulson J.E."/>
            <person name="Waterston R."/>
        </authorList>
    </citation>
    <scope>NUCLEOTIDE SEQUENCE [LARGE SCALE GENOMIC DNA]</scope>
    <source>
        <strain evidence="2 3">Bristol N2</strain>
    </source>
</reference>
<dbReference type="PaxDb" id="6239-R11G1.2"/>
<dbReference type="AlphaFoldDB" id="A0A5E4LWF7"/>
<dbReference type="PANTHER" id="PTHR39352">
    <property type="entry name" value="PROTEIN CBG14251"/>
    <property type="match status" value="1"/>
</dbReference>
<dbReference type="Proteomes" id="UP000001940">
    <property type="component" value="Chromosome X"/>
</dbReference>
<evidence type="ECO:0000313" key="3">
    <source>
        <dbReference type="Proteomes" id="UP000001940"/>
    </source>
</evidence>
<dbReference type="PANTHER" id="PTHR39352:SF1">
    <property type="entry name" value="NEUROPEPTIDE-LIKE PROTEIN"/>
    <property type="match status" value="1"/>
</dbReference>
<dbReference type="AGR" id="WB:WBGene00304816"/>
<gene>
    <name evidence="2" type="ORF">CELE_R11G1.11</name>
    <name evidence="2 4" type="ORF">R11G1.11</name>
</gene>
<evidence type="ECO:0000313" key="4">
    <source>
        <dbReference type="WormBase" id="R11G1.11"/>
    </source>
</evidence>
<dbReference type="WormBase" id="R11G1.11">
    <property type="protein sequence ID" value="CE53584"/>
    <property type="gene ID" value="WBGene00304816"/>
</dbReference>
<sequence>MMTSLITYITFVVFIKEYCGLSIENVYTRYITSETIDQSDTFGYNVPKPIGYKGDEPIWPRSYGYSAEMFFDENGAAFPVHPRKKLGSIIRPLQQGVQKYDDDDKESNENMYDERKALREFYRRFKARARRS</sequence>
<proteinExistence type="predicted"/>
<protein>
    <submittedName>
        <fullName evidence="2">Neuropeptide-Like Protein</fullName>
    </submittedName>
</protein>
<dbReference type="InParanoid" id="A0A5E4LWF7"/>
<evidence type="ECO:0000313" key="2">
    <source>
        <dbReference type="EMBL" id="VVC12371.1"/>
    </source>
</evidence>
<name>A0A5E4LWF7_CAEEL</name>
<keyword evidence="3" id="KW-1185">Reference proteome</keyword>
<feature type="chain" id="PRO_5022923851" evidence="1">
    <location>
        <begin position="21"/>
        <end position="132"/>
    </location>
</feature>
<accession>A0A5E4LWF7</accession>
<dbReference type="FunCoup" id="A0A5E4LWF7">
    <property type="interactions" value="811"/>
</dbReference>
<dbReference type="EMBL" id="BX284606">
    <property type="protein sequence ID" value="VVC12371.1"/>
    <property type="molecule type" value="Genomic_DNA"/>
</dbReference>